<organism evidence="2 3">
    <name type="scientific">Streptomyces rapamycinicus (strain ATCC 29253 / DSM 41530 / NRRL 5491 / AYB-994)</name>
    <name type="common">Streptomyces hygroscopicus (strain ATCC 29253)</name>
    <dbReference type="NCBI Taxonomy" id="1343740"/>
    <lineage>
        <taxon>Bacteria</taxon>
        <taxon>Bacillati</taxon>
        <taxon>Actinomycetota</taxon>
        <taxon>Actinomycetes</taxon>
        <taxon>Kitasatosporales</taxon>
        <taxon>Streptomycetaceae</taxon>
        <taxon>Streptomyces</taxon>
        <taxon>Streptomyces violaceusniger group</taxon>
    </lineage>
</organism>
<dbReference type="HOGENOM" id="CLU_063401_0_0_11"/>
<proteinExistence type="predicted"/>
<evidence type="ECO:0000256" key="1">
    <source>
        <dbReference type="SAM" id="Phobius"/>
    </source>
</evidence>
<evidence type="ECO:0000313" key="2">
    <source>
        <dbReference type="EMBL" id="RLV77782.1"/>
    </source>
</evidence>
<dbReference type="eggNOG" id="ENOG502ZANS">
    <property type="taxonomic scope" value="Bacteria"/>
</dbReference>
<evidence type="ECO:0000313" key="3">
    <source>
        <dbReference type="Proteomes" id="UP000281594"/>
    </source>
</evidence>
<keyword evidence="1" id="KW-1133">Transmembrane helix</keyword>
<dbReference type="Proteomes" id="UP000281594">
    <property type="component" value="Unassembled WGS sequence"/>
</dbReference>
<keyword evidence="1" id="KW-0472">Membrane</keyword>
<accession>A0A0A0NPD1</accession>
<feature type="transmembrane region" description="Helical" evidence="1">
    <location>
        <begin position="69"/>
        <end position="89"/>
    </location>
</feature>
<dbReference type="RefSeq" id="WP_020872523.1">
    <property type="nucleotide sequence ID" value="NC_022785.1"/>
</dbReference>
<name>A0A0A0NPD1_STRRN</name>
<protein>
    <submittedName>
        <fullName evidence="2">Uncharacterized protein</fullName>
    </submittedName>
</protein>
<sequence length="361" mass="39867">MRVLLGVIGAVIVLGIFSSVLRTLVIPRPTPAGFTGFVQRSVSRPFRFLADRLHGIEAKDRVLAPVAPVSIVITLLGWLLSFMIGYGLLEAAVSGLDVHEGIHEAGSSLFTLGFASSRRASLTAIDFCAAATGPIVVGLQIGYLPTLYNAYQRRETQVTLLQTRAGAPPWGPEILARYAQVGLLDDIGDLFRGWEQWCAVVSETHTTYPVLIHFRSPKADRNWLIALLAVLDAAALRAAFNPSQPQARTRLALRAGFVCLRDIADIRGIPYDVDPRPDDPVRLGYEDFLLGVERMRAHGYPMERTAEEAWPHFRGRRVNYETLAYRLARDIDAVPAPWSGPRRTTLPVWSPLTPVDRRPTG</sequence>
<comment type="caution">
    <text evidence="2">The sequence shown here is derived from an EMBL/GenBank/DDBJ whole genome shotgun (WGS) entry which is preliminary data.</text>
</comment>
<dbReference type="KEGG" id="src:M271_38210"/>
<reference evidence="2 3" key="1">
    <citation type="journal article" date="2018" name="J. Biol. Chem.">
        <title>Discovery of the actinoplanic acid pathway in Streptomyces rapamycinicus reveals a genetically conserved synergism with rapamycin.</title>
        <authorList>
            <person name="Mrak P."/>
            <person name="Krastel P."/>
            <person name="Pivk Lukancic P."/>
            <person name="Tao J."/>
            <person name="Pistorius D."/>
            <person name="Moore C.M."/>
        </authorList>
    </citation>
    <scope>NUCLEOTIDE SEQUENCE [LARGE SCALE GENOMIC DNA]</scope>
    <source>
        <strain evidence="2 3">NRRL 5491</strain>
    </source>
</reference>
<dbReference type="STRING" id="1343740.M271_38210"/>
<dbReference type="AlphaFoldDB" id="A0A0A0NPD1"/>
<dbReference type="EMBL" id="QYCY01000001">
    <property type="protein sequence ID" value="RLV77782.1"/>
    <property type="molecule type" value="Genomic_DNA"/>
</dbReference>
<keyword evidence="1" id="KW-0812">Transmembrane</keyword>
<gene>
    <name evidence="2" type="ORF">D3C57_105395</name>
</gene>